<dbReference type="InterPro" id="IPR016084">
    <property type="entry name" value="Haem_Oase-like_multi-hlx"/>
</dbReference>
<proteinExistence type="predicted"/>
<evidence type="ECO:0000313" key="2">
    <source>
        <dbReference type="Proteomes" id="UP001250181"/>
    </source>
</evidence>
<gene>
    <name evidence="1" type="ORF">RND61_13650</name>
</gene>
<evidence type="ECO:0008006" key="3">
    <source>
        <dbReference type="Google" id="ProtNLM"/>
    </source>
</evidence>
<dbReference type="Proteomes" id="UP001250181">
    <property type="component" value="Unassembled WGS sequence"/>
</dbReference>
<evidence type="ECO:0000313" key="1">
    <source>
        <dbReference type="EMBL" id="MDT9683108.1"/>
    </source>
</evidence>
<reference evidence="1 2" key="1">
    <citation type="submission" date="2023-09" db="EMBL/GenBank/DDBJ databases">
        <title>Streptomyces sp. nov.: A antagonism against Alternaria gaisen Producing Streptochlin, Isolated from Tamarix root soil.</title>
        <authorList>
            <person name="Chen Y."/>
        </authorList>
    </citation>
    <scope>NUCLEOTIDE SEQUENCE [LARGE SCALE GENOMIC DNA]</scope>
    <source>
        <strain evidence="1 2">TRM76323</strain>
    </source>
</reference>
<name>A0ABU3QK18_9ACTN</name>
<dbReference type="SUPFAM" id="SSF48613">
    <property type="entry name" value="Heme oxygenase-like"/>
    <property type="match status" value="1"/>
</dbReference>
<sequence length="217" mass="24180">MSSAQQLVDELARKRDQDPVPNALLDVAKSDGLTQDHMRGLVRTELQCHHTEVPSYGKMLSRFPHRPAADFYVELIDLLHSCGPKLEEAAEALGLPREKKDEWMWPADRRTYSYNGVMSWITAQGNQAATALAVHTDMVVYFPGCMEVSALIREQGVDAPESFLSYYEGDPCEGTRRRAIEVVQDGLDRGDDPREAVLMARLLEEALGDFWASAAAA</sequence>
<accession>A0ABU3QK18</accession>
<comment type="caution">
    <text evidence="1">The sequence shown here is derived from an EMBL/GenBank/DDBJ whole genome shotgun (WGS) entry which is preliminary data.</text>
</comment>
<keyword evidence="2" id="KW-1185">Reference proteome</keyword>
<dbReference type="EMBL" id="JAWCTQ010000014">
    <property type="protein sequence ID" value="MDT9683108.1"/>
    <property type="molecule type" value="Genomic_DNA"/>
</dbReference>
<dbReference type="RefSeq" id="WP_315878185.1">
    <property type="nucleotide sequence ID" value="NZ_JAWCTQ010000014.1"/>
</dbReference>
<organism evidence="1 2">
    <name type="scientific">Streptomyces tamarix</name>
    <dbReference type="NCBI Taxonomy" id="3078565"/>
    <lineage>
        <taxon>Bacteria</taxon>
        <taxon>Bacillati</taxon>
        <taxon>Actinomycetota</taxon>
        <taxon>Actinomycetes</taxon>
        <taxon>Kitasatosporales</taxon>
        <taxon>Streptomycetaceae</taxon>
        <taxon>Streptomyces</taxon>
    </lineage>
</organism>
<protein>
    <recommendedName>
        <fullName evidence="3">Transcriptional regulator</fullName>
    </recommendedName>
</protein>